<dbReference type="PANTHER" id="PTHR37479:SF1">
    <property type="entry name" value="CELL DIVISION PROTEIN FTSL"/>
    <property type="match status" value="1"/>
</dbReference>
<name>A0A1W0D2T3_9NEIS</name>
<proteinExistence type="inferred from homology"/>
<reference evidence="11 12" key="1">
    <citation type="submission" date="2017-02" db="EMBL/GenBank/DDBJ databases">
        <title>Chromobacterium haemolyticum H5244.</title>
        <authorList>
            <person name="Gulvik C.A."/>
        </authorList>
    </citation>
    <scope>NUCLEOTIDE SEQUENCE [LARGE SCALE GENOMIC DNA]</scope>
    <source>
        <strain evidence="11 12">H5244</strain>
    </source>
</reference>
<evidence type="ECO:0000256" key="8">
    <source>
        <dbReference type="HAMAP-Rule" id="MF_00910"/>
    </source>
</evidence>
<accession>A0A1W0D2T3</accession>
<dbReference type="Proteomes" id="UP000192721">
    <property type="component" value="Unassembled WGS sequence"/>
</dbReference>
<evidence type="ECO:0000313" key="10">
    <source>
        <dbReference type="EMBL" id="MBO0416113.1"/>
    </source>
</evidence>
<comment type="subcellular location">
    <subcellularLocation>
        <location evidence="8">Cell inner membrane</location>
        <topology evidence="8">Single-pass type II membrane protein</topology>
    </subcellularLocation>
    <subcellularLocation>
        <location evidence="1">Cell membrane</location>
        <topology evidence="1">Single-pass type II membrane protein</topology>
    </subcellularLocation>
    <text evidence="8">Localizes to the division septum where it forms a ring structure.</text>
</comment>
<keyword evidence="3 8" id="KW-0132">Cell division</keyword>
<keyword evidence="4 8" id="KW-0812">Transmembrane</keyword>
<dbReference type="RefSeq" id="WP_019102080.1">
    <property type="nucleotide sequence ID" value="NZ_AP019312.1"/>
</dbReference>
<evidence type="ECO:0000256" key="1">
    <source>
        <dbReference type="ARBA" id="ARBA00004401"/>
    </source>
</evidence>
<dbReference type="GO" id="GO:0043093">
    <property type="term" value="P:FtsZ-dependent cytokinesis"/>
    <property type="evidence" value="ECO:0007669"/>
    <property type="project" value="UniProtKB-UniRule"/>
</dbReference>
<comment type="function">
    <text evidence="8">Essential cell division protein. May link together the upstream cell division proteins, which are predominantly cytoplasmic, with the downstream cell division proteins, which are predominantly periplasmic.</text>
</comment>
<dbReference type="AlphaFoldDB" id="A0A1W0D2T3"/>
<evidence type="ECO:0000256" key="4">
    <source>
        <dbReference type="ARBA" id="ARBA00022692"/>
    </source>
</evidence>
<keyword evidence="13" id="KW-1185">Reference proteome</keyword>
<comment type="similarity">
    <text evidence="8">Belongs to the FtsL family.</text>
</comment>
<evidence type="ECO:0000256" key="5">
    <source>
        <dbReference type="ARBA" id="ARBA00022989"/>
    </source>
</evidence>
<keyword evidence="2 8" id="KW-1003">Cell membrane</keyword>
<evidence type="ECO:0000313" key="13">
    <source>
        <dbReference type="Proteomes" id="UP000664349"/>
    </source>
</evidence>
<comment type="caution">
    <text evidence="11">The sequence shown here is derived from an EMBL/GenBank/DDBJ whole genome shotgun (WGS) entry which is preliminary data.</text>
</comment>
<dbReference type="GeneID" id="58557947"/>
<sequence length="90" mass="10026">MNKLNAILLVIVVLSAWSVVTSTHVSRKLYSDLQKERKSAQQLEIEFGQLQLEQSTWGAHAVIEKAASSRLDMHTPDPRQIQVVSPGKGM</sequence>
<protein>
    <recommendedName>
        <fullName evidence="8 9">Cell division protein FtsL</fullName>
    </recommendedName>
</protein>
<keyword evidence="7 8" id="KW-0131">Cell cycle</keyword>
<dbReference type="HAMAP" id="MF_00910">
    <property type="entry name" value="FtsL"/>
    <property type="match status" value="1"/>
</dbReference>
<dbReference type="GO" id="GO:0032153">
    <property type="term" value="C:cell division site"/>
    <property type="evidence" value="ECO:0007669"/>
    <property type="project" value="UniProtKB-UniRule"/>
</dbReference>
<evidence type="ECO:0000313" key="12">
    <source>
        <dbReference type="Proteomes" id="UP000192721"/>
    </source>
</evidence>
<keyword evidence="6 8" id="KW-0472">Membrane</keyword>
<dbReference type="EMBL" id="MUKV01000008">
    <property type="protein sequence ID" value="OQS41316.1"/>
    <property type="molecule type" value="Genomic_DNA"/>
</dbReference>
<dbReference type="InterPro" id="IPR011922">
    <property type="entry name" value="Cell_div_FtsL"/>
</dbReference>
<dbReference type="Pfam" id="PF04999">
    <property type="entry name" value="FtsL"/>
    <property type="match status" value="1"/>
</dbReference>
<evidence type="ECO:0000256" key="7">
    <source>
        <dbReference type="ARBA" id="ARBA00023306"/>
    </source>
</evidence>
<dbReference type="NCBIfam" id="TIGR02209">
    <property type="entry name" value="ftsL_broad"/>
    <property type="match status" value="1"/>
</dbReference>
<gene>
    <name evidence="8 10" type="primary">ftsL</name>
    <name evidence="11" type="ORF">B0T45_08485</name>
    <name evidence="10" type="ORF">J1C50_11380</name>
</gene>
<dbReference type="PANTHER" id="PTHR37479">
    <property type="entry name" value="CELL DIVISION PROTEIN FTSL"/>
    <property type="match status" value="1"/>
</dbReference>
<dbReference type="GO" id="GO:0005886">
    <property type="term" value="C:plasma membrane"/>
    <property type="evidence" value="ECO:0007669"/>
    <property type="project" value="UniProtKB-SubCell"/>
</dbReference>
<evidence type="ECO:0000313" key="11">
    <source>
        <dbReference type="EMBL" id="OQS41316.1"/>
    </source>
</evidence>
<dbReference type="OrthoDB" id="5298556at2"/>
<evidence type="ECO:0000256" key="3">
    <source>
        <dbReference type="ARBA" id="ARBA00022618"/>
    </source>
</evidence>
<keyword evidence="8" id="KW-0997">Cell inner membrane</keyword>
<keyword evidence="5 8" id="KW-1133">Transmembrane helix</keyword>
<evidence type="ECO:0000256" key="6">
    <source>
        <dbReference type="ARBA" id="ARBA00023136"/>
    </source>
</evidence>
<evidence type="ECO:0000256" key="9">
    <source>
        <dbReference type="NCBIfam" id="TIGR02209"/>
    </source>
</evidence>
<dbReference type="Proteomes" id="UP000664349">
    <property type="component" value="Unassembled WGS sequence"/>
</dbReference>
<organism evidence="11 12">
    <name type="scientific">Chromobacterium haemolyticum</name>
    <dbReference type="NCBI Taxonomy" id="394935"/>
    <lineage>
        <taxon>Bacteria</taxon>
        <taxon>Pseudomonadati</taxon>
        <taxon>Pseudomonadota</taxon>
        <taxon>Betaproteobacteria</taxon>
        <taxon>Neisseriales</taxon>
        <taxon>Chromobacteriaceae</taxon>
        <taxon>Chromobacterium</taxon>
    </lineage>
</organism>
<dbReference type="EMBL" id="JAFLRD010000008">
    <property type="protein sequence ID" value="MBO0416113.1"/>
    <property type="molecule type" value="Genomic_DNA"/>
</dbReference>
<comment type="subunit">
    <text evidence="8">Part of a complex composed of FtsB, FtsL and FtsQ.</text>
</comment>
<evidence type="ECO:0000256" key="2">
    <source>
        <dbReference type="ARBA" id="ARBA00022475"/>
    </source>
</evidence>
<reference evidence="10 13" key="2">
    <citation type="submission" date="2021-03" db="EMBL/GenBank/DDBJ databases">
        <title>First Case of infection caused by Chromobacterium haemolyticum derived from water in China.</title>
        <authorList>
            <person name="Chen J."/>
            <person name="Liu C."/>
        </authorList>
    </citation>
    <scope>NUCLEOTIDE SEQUENCE [LARGE SCALE GENOMIC DNA]</scope>
    <source>
        <strain evidence="10 13">WJ-5</strain>
    </source>
</reference>